<dbReference type="GO" id="GO:0005758">
    <property type="term" value="C:mitochondrial intermembrane space"/>
    <property type="evidence" value="ECO:0007669"/>
    <property type="project" value="InterPro"/>
</dbReference>
<dbReference type="InterPro" id="IPR006797">
    <property type="entry name" value="PRELI/MSF1_dom"/>
</dbReference>
<protein>
    <submittedName>
        <fullName evidence="3">PRELI domain-containing protein 1, mitochondrial</fullName>
    </submittedName>
</protein>
<dbReference type="PROSITE" id="PS50904">
    <property type="entry name" value="PRELI_MSF1"/>
    <property type="match status" value="1"/>
</dbReference>
<gene>
    <name evidence="3" type="ORF">GBAR_LOCUS1948</name>
</gene>
<proteinExistence type="predicted"/>
<dbReference type="Proteomes" id="UP001174909">
    <property type="component" value="Unassembled WGS sequence"/>
</dbReference>
<accession>A0AA35QZ79</accession>
<evidence type="ECO:0000256" key="1">
    <source>
        <dbReference type="SAM" id="MobiDB-lite"/>
    </source>
</evidence>
<keyword evidence="4" id="KW-1185">Reference proteome</keyword>
<feature type="domain" description="PRELI/MSF1" evidence="2">
    <location>
        <begin position="39"/>
        <end position="210"/>
    </location>
</feature>
<feature type="region of interest" description="Disordered" evidence="1">
    <location>
        <begin position="1"/>
        <end position="32"/>
    </location>
</feature>
<evidence type="ECO:0000313" key="3">
    <source>
        <dbReference type="EMBL" id="CAI7996756.1"/>
    </source>
</evidence>
<evidence type="ECO:0000313" key="4">
    <source>
        <dbReference type="Proteomes" id="UP001174909"/>
    </source>
</evidence>
<name>A0AA35QZ79_GEOBA</name>
<comment type="caution">
    <text evidence="3">The sequence shown here is derived from an EMBL/GenBank/DDBJ whole genome shotgun (WGS) entry which is preliminary data.</text>
</comment>
<evidence type="ECO:0000259" key="2">
    <source>
        <dbReference type="PROSITE" id="PS50904"/>
    </source>
</evidence>
<dbReference type="PANTHER" id="PTHR11158">
    <property type="entry name" value="MSF1/PX19 RELATED"/>
    <property type="match status" value="1"/>
</dbReference>
<dbReference type="AlphaFoldDB" id="A0AA35QZ79"/>
<feature type="compositionally biased region" description="Polar residues" evidence="1">
    <location>
        <begin position="1"/>
        <end position="21"/>
    </location>
</feature>
<dbReference type="Pfam" id="PF04707">
    <property type="entry name" value="PRELI"/>
    <property type="match status" value="1"/>
</dbReference>
<organism evidence="3 4">
    <name type="scientific">Geodia barretti</name>
    <name type="common">Barrett's horny sponge</name>
    <dbReference type="NCBI Taxonomy" id="519541"/>
    <lineage>
        <taxon>Eukaryota</taxon>
        <taxon>Metazoa</taxon>
        <taxon>Porifera</taxon>
        <taxon>Demospongiae</taxon>
        <taxon>Heteroscleromorpha</taxon>
        <taxon>Tetractinellida</taxon>
        <taxon>Astrophorina</taxon>
        <taxon>Geodiidae</taxon>
        <taxon>Geodia</taxon>
    </lineage>
</organism>
<dbReference type="EMBL" id="CASHTH010000278">
    <property type="protein sequence ID" value="CAI7996756.1"/>
    <property type="molecule type" value="Genomic_DNA"/>
</dbReference>
<reference evidence="3" key="1">
    <citation type="submission" date="2023-03" db="EMBL/GenBank/DDBJ databases">
        <authorList>
            <person name="Steffen K."/>
            <person name="Cardenas P."/>
        </authorList>
    </citation>
    <scope>NUCLEOTIDE SEQUENCE</scope>
</reference>
<sequence length="219" mass="24991">MRTNVSRGCQRSIAHNMSSPDSGAGGRTSREEGKVSRHLGLFHSHVYTYRTPWEKVAQALWQRYPNPYSNHVLSEDTLSRQSRGRRLLSRRLLRKTNSAPKWLERFVGGKGASACIVEESEVDMATKTFTTYTRNVNFNKLMTVEEKAIYTVSPENKEWTSCKKEAWVCCKVRGISLAVEKFGVERYRKNADTAQLGLEFVIDKIFAIRSQILAAPVRK</sequence>
<dbReference type="InterPro" id="IPR037365">
    <property type="entry name" value="Slowmo/Ups"/>
</dbReference>